<reference evidence="1" key="1">
    <citation type="submission" date="2023-05" db="EMBL/GenBank/DDBJ databases">
        <authorList>
            <person name="Stuckert A."/>
        </authorList>
    </citation>
    <scope>NUCLEOTIDE SEQUENCE</scope>
</reference>
<sequence length="58" mass="6306">MLLTLMGSGENVLKTLVVSGKNAPYKGGQWGKNTLHLWSRGRMLFTLVVNGKNAPYTG</sequence>
<dbReference type="EMBL" id="CATNWA010018151">
    <property type="protein sequence ID" value="CAI9605593.1"/>
    <property type="molecule type" value="Genomic_DNA"/>
</dbReference>
<evidence type="ECO:0000313" key="1">
    <source>
        <dbReference type="EMBL" id="CAI9605593.1"/>
    </source>
</evidence>
<gene>
    <name evidence="1" type="ORF">SPARVUS_LOCUS13618472</name>
</gene>
<organism evidence="1 2">
    <name type="scientific">Staurois parvus</name>
    <dbReference type="NCBI Taxonomy" id="386267"/>
    <lineage>
        <taxon>Eukaryota</taxon>
        <taxon>Metazoa</taxon>
        <taxon>Chordata</taxon>
        <taxon>Craniata</taxon>
        <taxon>Vertebrata</taxon>
        <taxon>Euteleostomi</taxon>
        <taxon>Amphibia</taxon>
        <taxon>Batrachia</taxon>
        <taxon>Anura</taxon>
        <taxon>Neobatrachia</taxon>
        <taxon>Ranoidea</taxon>
        <taxon>Ranidae</taxon>
        <taxon>Staurois</taxon>
    </lineage>
</organism>
<comment type="caution">
    <text evidence="1">The sequence shown here is derived from an EMBL/GenBank/DDBJ whole genome shotgun (WGS) entry which is preliminary data.</text>
</comment>
<keyword evidence="2" id="KW-1185">Reference proteome</keyword>
<name>A0ABN9G877_9NEOB</name>
<accession>A0ABN9G877</accession>
<protein>
    <submittedName>
        <fullName evidence="1">Uncharacterized protein</fullName>
    </submittedName>
</protein>
<proteinExistence type="predicted"/>
<dbReference type="Proteomes" id="UP001162483">
    <property type="component" value="Unassembled WGS sequence"/>
</dbReference>
<evidence type="ECO:0000313" key="2">
    <source>
        <dbReference type="Proteomes" id="UP001162483"/>
    </source>
</evidence>
<feature type="non-terminal residue" evidence="1">
    <location>
        <position position="58"/>
    </location>
</feature>